<name>A0A934S4K4_9BACT</name>
<evidence type="ECO:0000313" key="2">
    <source>
        <dbReference type="Proteomes" id="UP000603141"/>
    </source>
</evidence>
<proteinExistence type="predicted"/>
<dbReference type="EMBL" id="JAENIJ010000016">
    <property type="protein sequence ID" value="MBK1883030.1"/>
    <property type="molecule type" value="Genomic_DNA"/>
</dbReference>
<comment type="caution">
    <text evidence="1">The sequence shown here is derived from an EMBL/GenBank/DDBJ whole genome shotgun (WGS) entry which is preliminary data.</text>
</comment>
<dbReference type="Proteomes" id="UP000603141">
    <property type="component" value="Unassembled WGS sequence"/>
</dbReference>
<keyword evidence="2" id="KW-1185">Reference proteome</keyword>
<sequence length="61" mass="7183">MAKTLCDWSKSDIKERAAELMELTRAPKFFCRKCARVSTESKFLCKPMRFDRQIAKNHDSK</sequence>
<gene>
    <name evidence="1" type="ORF">JIN85_11430</name>
</gene>
<organism evidence="1 2">
    <name type="scientific">Luteolibacter pohnpeiensis</name>
    <dbReference type="NCBI Taxonomy" id="454153"/>
    <lineage>
        <taxon>Bacteria</taxon>
        <taxon>Pseudomonadati</taxon>
        <taxon>Verrucomicrobiota</taxon>
        <taxon>Verrucomicrobiia</taxon>
        <taxon>Verrucomicrobiales</taxon>
        <taxon>Verrucomicrobiaceae</taxon>
        <taxon>Luteolibacter</taxon>
    </lineage>
</organism>
<protein>
    <submittedName>
        <fullName evidence="1">Uncharacterized protein</fullName>
    </submittedName>
</protein>
<evidence type="ECO:0000313" key="1">
    <source>
        <dbReference type="EMBL" id="MBK1883030.1"/>
    </source>
</evidence>
<dbReference type="AlphaFoldDB" id="A0A934S4K4"/>
<reference evidence="1" key="1">
    <citation type="submission" date="2021-01" db="EMBL/GenBank/DDBJ databases">
        <title>Modified the classification status of verrucomicrobia.</title>
        <authorList>
            <person name="Feng X."/>
        </authorList>
    </citation>
    <scope>NUCLEOTIDE SEQUENCE</scope>
    <source>
        <strain evidence="1">KCTC 22041</strain>
    </source>
</reference>
<dbReference type="RefSeq" id="WP_200270739.1">
    <property type="nucleotide sequence ID" value="NZ_JAENIJ010000016.1"/>
</dbReference>
<accession>A0A934S4K4</accession>